<dbReference type="RefSeq" id="WP_110129372.1">
    <property type="nucleotide sequence ID" value="NZ_QHJQ01000001.1"/>
</dbReference>
<dbReference type="OrthoDB" id="66249at2"/>
<reference evidence="2 3" key="1">
    <citation type="submission" date="2018-05" db="EMBL/GenBank/DDBJ databases">
        <title>Coraliomargarita sinensis sp. nov., isolated from a marine solar saltern.</title>
        <authorList>
            <person name="Zhou L.Y."/>
        </authorList>
    </citation>
    <scope>NUCLEOTIDE SEQUENCE [LARGE SCALE GENOMIC DNA]</scope>
    <source>
        <strain evidence="2 3">WN38</strain>
    </source>
</reference>
<dbReference type="FunCoup" id="A0A317ZPI2">
    <property type="interactions" value="288"/>
</dbReference>
<feature type="domain" description="Transcription regulator AsnC/Lrp ligand binding" evidence="1">
    <location>
        <begin position="64"/>
        <end position="137"/>
    </location>
</feature>
<dbReference type="SMART" id="SM00344">
    <property type="entry name" value="HTH_ASNC"/>
    <property type="match status" value="1"/>
</dbReference>
<accession>A0A317ZPI2</accession>
<sequence>MSSVLQLLLEGERLDTAQMAQVLGMSESEIEAEIARLESEGILLGWRPVLNPERAQENIVRAVIEVKISPERDGGFDRLATRIARFDAVESCYLMSGSYDLLVFAVGDDLREVATFVSERLASVEGVLSTATHFMLRAYKEQGHLLLAPSEGNDKPAVSP</sequence>
<dbReference type="InParanoid" id="A0A317ZPI2"/>
<name>A0A317ZPI2_9BACT</name>
<dbReference type="GO" id="GO:0005829">
    <property type="term" value="C:cytosol"/>
    <property type="evidence" value="ECO:0007669"/>
    <property type="project" value="TreeGrafter"/>
</dbReference>
<dbReference type="InterPro" id="IPR019887">
    <property type="entry name" value="Tscrpt_reg_AsnC/Lrp_C"/>
</dbReference>
<comment type="caution">
    <text evidence="2">The sequence shown here is derived from an EMBL/GenBank/DDBJ whole genome shotgun (WGS) entry which is preliminary data.</text>
</comment>
<dbReference type="InterPro" id="IPR036390">
    <property type="entry name" value="WH_DNA-bd_sf"/>
</dbReference>
<dbReference type="EMBL" id="QHJQ01000001">
    <property type="protein sequence ID" value="PXA05291.1"/>
    <property type="molecule type" value="Genomic_DNA"/>
</dbReference>
<dbReference type="Gene3D" id="1.10.10.10">
    <property type="entry name" value="Winged helix-like DNA-binding domain superfamily/Winged helix DNA-binding domain"/>
    <property type="match status" value="1"/>
</dbReference>
<dbReference type="InterPro" id="IPR011008">
    <property type="entry name" value="Dimeric_a/b-barrel"/>
</dbReference>
<dbReference type="AlphaFoldDB" id="A0A317ZPI2"/>
<proteinExistence type="predicted"/>
<dbReference type="Gene3D" id="3.30.70.920">
    <property type="match status" value="1"/>
</dbReference>
<dbReference type="PANTHER" id="PTHR30154">
    <property type="entry name" value="LEUCINE-RESPONSIVE REGULATORY PROTEIN"/>
    <property type="match status" value="1"/>
</dbReference>
<dbReference type="SUPFAM" id="SSF54909">
    <property type="entry name" value="Dimeric alpha+beta barrel"/>
    <property type="match status" value="1"/>
</dbReference>
<protein>
    <submittedName>
        <fullName evidence="2">AsnC family transcriptional regulator</fullName>
    </submittedName>
</protein>
<dbReference type="InterPro" id="IPR019888">
    <property type="entry name" value="Tscrpt_reg_AsnC-like"/>
</dbReference>
<evidence type="ECO:0000259" key="1">
    <source>
        <dbReference type="Pfam" id="PF01037"/>
    </source>
</evidence>
<gene>
    <name evidence="2" type="ORF">DDZ13_00045</name>
</gene>
<evidence type="ECO:0000313" key="3">
    <source>
        <dbReference type="Proteomes" id="UP000247099"/>
    </source>
</evidence>
<dbReference type="PANTHER" id="PTHR30154:SF34">
    <property type="entry name" value="TRANSCRIPTIONAL REGULATOR AZLB"/>
    <property type="match status" value="1"/>
</dbReference>
<dbReference type="Proteomes" id="UP000247099">
    <property type="component" value="Unassembled WGS sequence"/>
</dbReference>
<dbReference type="InterPro" id="IPR036388">
    <property type="entry name" value="WH-like_DNA-bd_sf"/>
</dbReference>
<keyword evidence="3" id="KW-1185">Reference proteome</keyword>
<dbReference type="GO" id="GO:0043200">
    <property type="term" value="P:response to amino acid"/>
    <property type="evidence" value="ECO:0007669"/>
    <property type="project" value="TreeGrafter"/>
</dbReference>
<organism evidence="2 3">
    <name type="scientific">Coraliomargarita sinensis</name>
    <dbReference type="NCBI Taxonomy" id="2174842"/>
    <lineage>
        <taxon>Bacteria</taxon>
        <taxon>Pseudomonadati</taxon>
        <taxon>Verrucomicrobiota</taxon>
        <taxon>Opitutia</taxon>
        <taxon>Puniceicoccales</taxon>
        <taxon>Coraliomargaritaceae</taxon>
        <taxon>Coraliomargarita</taxon>
    </lineage>
</organism>
<dbReference type="GO" id="GO:0043565">
    <property type="term" value="F:sequence-specific DNA binding"/>
    <property type="evidence" value="ECO:0007669"/>
    <property type="project" value="TreeGrafter"/>
</dbReference>
<dbReference type="Pfam" id="PF01037">
    <property type="entry name" value="AsnC_trans_reg"/>
    <property type="match status" value="1"/>
</dbReference>
<evidence type="ECO:0000313" key="2">
    <source>
        <dbReference type="EMBL" id="PXA05291.1"/>
    </source>
</evidence>
<dbReference type="SUPFAM" id="SSF46785">
    <property type="entry name" value="Winged helix' DNA-binding domain"/>
    <property type="match status" value="1"/>
</dbReference>